<comment type="caution">
    <text evidence="2">The sequence shown here is derived from an EMBL/GenBank/DDBJ whole genome shotgun (WGS) entry which is preliminary data.</text>
</comment>
<gene>
    <name evidence="2" type="ORF">Q5P01_011647</name>
</gene>
<sequence length="104" mass="11817">MKCFQVTESVAFSDRRKRTTGTDGSQQKTEIRLPTSPSVRHMDQYKLSSYRGGETNRFPELCNHEPAAPEDLTSKPANNQFASRLSSSWLTEVRNSSDPIYGFR</sequence>
<protein>
    <submittedName>
        <fullName evidence="2">Uncharacterized protein</fullName>
    </submittedName>
</protein>
<dbReference type="AlphaFoldDB" id="A0AA88MWQ0"/>
<organism evidence="2 3">
    <name type="scientific">Channa striata</name>
    <name type="common">Snakehead murrel</name>
    <name type="synonym">Ophicephalus striatus</name>
    <dbReference type="NCBI Taxonomy" id="64152"/>
    <lineage>
        <taxon>Eukaryota</taxon>
        <taxon>Metazoa</taxon>
        <taxon>Chordata</taxon>
        <taxon>Craniata</taxon>
        <taxon>Vertebrata</taxon>
        <taxon>Euteleostomi</taxon>
        <taxon>Actinopterygii</taxon>
        <taxon>Neopterygii</taxon>
        <taxon>Teleostei</taxon>
        <taxon>Neoteleostei</taxon>
        <taxon>Acanthomorphata</taxon>
        <taxon>Anabantaria</taxon>
        <taxon>Anabantiformes</taxon>
        <taxon>Channoidei</taxon>
        <taxon>Channidae</taxon>
        <taxon>Channa</taxon>
    </lineage>
</organism>
<keyword evidence="3" id="KW-1185">Reference proteome</keyword>
<reference evidence="2" key="1">
    <citation type="submission" date="2023-07" db="EMBL/GenBank/DDBJ databases">
        <title>Chromosome-level Genome Assembly of Striped Snakehead (Channa striata).</title>
        <authorList>
            <person name="Liu H."/>
        </authorList>
    </citation>
    <scope>NUCLEOTIDE SEQUENCE</scope>
    <source>
        <strain evidence="2">Gz</strain>
        <tissue evidence="2">Muscle</tissue>
    </source>
</reference>
<dbReference type="EMBL" id="JAUPFM010000008">
    <property type="protein sequence ID" value="KAK2844988.1"/>
    <property type="molecule type" value="Genomic_DNA"/>
</dbReference>
<feature type="region of interest" description="Disordered" evidence="1">
    <location>
        <begin position="56"/>
        <end position="79"/>
    </location>
</feature>
<name>A0AA88MWQ0_CHASR</name>
<evidence type="ECO:0000313" key="2">
    <source>
        <dbReference type="EMBL" id="KAK2844988.1"/>
    </source>
</evidence>
<dbReference type="Proteomes" id="UP001187415">
    <property type="component" value="Unassembled WGS sequence"/>
</dbReference>
<proteinExistence type="predicted"/>
<evidence type="ECO:0000256" key="1">
    <source>
        <dbReference type="SAM" id="MobiDB-lite"/>
    </source>
</evidence>
<accession>A0AA88MWQ0</accession>
<feature type="region of interest" description="Disordered" evidence="1">
    <location>
        <begin position="13"/>
        <end position="33"/>
    </location>
</feature>
<evidence type="ECO:0000313" key="3">
    <source>
        <dbReference type="Proteomes" id="UP001187415"/>
    </source>
</evidence>